<dbReference type="PANTHER" id="PTHR43877:SF1">
    <property type="entry name" value="ACETYLTRANSFERASE"/>
    <property type="match status" value="1"/>
</dbReference>
<name>A0AAX2SFD1_KOCRH</name>
<dbReference type="InterPro" id="IPR000182">
    <property type="entry name" value="GNAT_dom"/>
</dbReference>
<accession>A0AAX2SFD1</accession>
<keyword evidence="5" id="KW-1185">Reference proteome</keyword>
<dbReference type="Gene3D" id="3.40.630.30">
    <property type="match status" value="1"/>
</dbReference>
<organism evidence="4 5">
    <name type="scientific">Kocuria rhizophila</name>
    <dbReference type="NCBI Taxonomy" id="72000"/>
    <lineage>
        <taxon>Bacteria</taxon>
        <taxon>Bacillati</taxon>
        <taxon>Actinomycetota</taxon>
        <taxon>Actinomycetes</taxon>
        <taxon>Micrococcales</taxon>
        <taxon>Micrococcaceae</taxon>
        <taxon>Kocuria</taxon>
    </lineage>
</organism>
<dbReference type="Pfam" id="PF00583">
    <property type="entry name" value="Acetyltransf_1"/>
    <property type="match status" value="1"/>
</dbReference>
<proteinExistence type="predicted"/>
<dbReference type="PROSITE" id="PS51186">
    <property type="entry name" value="GNAT"/>
    <property type="match status" value="1"/>
</dbReference>
<sequence>MTGNITLIARTVPNRREVTAPSRSVAESDSAALAQLLVEAYGTRVEGEQDKAEALVRDAFAGAYGPFLAEQSQLIEDEDGHPVAAAMVLERREDDRLPDVPYLFELFTASSHRRRGLAEQLVRQVMASLHENGYDEVCVRIPEDNSAALALYLTLDFNRWSPEQDEI</sequence>
<dbReference type="Proteomes" id="UP000298017">
    <property type="component" value="Unassembled WGS sequence"/>
</dbReference>
<dbReference type="SUPFAM" id="SSF55729">
    <property type="entry name" value="Acyl-CoA N-acyltransferases (Nat)"/>
    <property type="match status" value="1"/>
</dbReference>
<dbReference type="InterPro" id="IPR050832">
    <property type="entry name" value="Bact_Acetyltransf"/>
</dbReference>
<dbReference type="AlphaFoldDB" id="A0AAX2SFD1"/>
<evidence type="ECO:0000313" key="4">
    <source>
        <dbReference type="EMBL" id="TFI01945.1"/>
    </source>
</evidence>
<evidence type="ECO:0000313" key="5">
    <source>
        <dbReference type="Proteomes" id="UP000298017"/>
    </source>
</evidence>
<dbReference type="InterPro" id="IPR016181">
    <property type="entry name" value="Acyl_CoA_acyltransferase"/>
</dbReference>
<keyword evidence="2" id="KW-0012">Acyltransferase</keyword>
<evidence type="ECO:0000256" key="1">
    <source>
        <dbReference type="ARBA" id="ARBA00022679"/>
    </source>
</evidence>
<dbReference type="CDD" id="cd04301">
    <property type="entry name" value="NAT_SF"/>
    <property type="match status" value="1"/>
</dbReference>
<evidence type="ECO:0000256" key="2">
    <source>
        <dbReference type="ARBA" id="ARBA00023315"/>
    </source>
</evidence>
<keyword evidence="1" id="KW-0808">Transferase</keyword>
<dbReference type="GO" id="GO:0016747">
    <property type="term" value="F:acyltransferase activity, transferring groups other than amino-acyl groups"/>
    <property type="evidence" value="ECO:0007669"/>
    <property type="project" value="InterPro"/>
</dbReference>
<dbReference type="EMBL" id="SPNK01000004">
    <property type="protein sequence ID" value="TFI01945.1"/>
    <property type="molecule type" value="Genomic_DNA"/>
</dbReference>
<feature type="domain" description="N-acetyltransferase" evidence="3">
    <location>
        <begin position="20"/>
        <end position="167"/>
    </location>
</feature>
<dbReference type="RefSeq" id="WP_047978899.1">
    <property type="nucleotide sequence ID" value="NZ_CAJFZU010000016.1"/>
</dbReference>
<reference evidence="4 5" key="1">
    <citation type="submission" date="2019-03" db="EMBL/GenBank/DDBJ databases">
        <title>Genome Sequencing and Assembly of Various Microbes Isolated from Alder Root Nodule.</title>
        <authorList>
            <person name="Swanson E."/>
            <person name="Sevigny J.L."/>
            <person name="Pesce C."/>
            <person name="Davis I."/>
            <person name="Kleiner V."/>
            <person name="Tisa L."/>
        </authorList>
    </citation>
    <scope>NUCLEOTIDE SEQUENCE [LARGE SCALE GENOMIC DNA]</scope>
    <source>
        <strain evidence="4 5">4R-31</strain>
    </source>
</reference>
<gene>
    <name evidence="4" type="ORF">E4P33_05210</name>
</gene>
<protein>
    <submittedName>
        <fullName evidence="4">GNAT family N-acetyltransferase</fullName>
    </submittedName>
</protein>
<dbReference type="PANTHER" id="PTHR43877">
    <property type="entry name" value="AMINOALKYLPHOSPHONATE N-ACETYLTRANSFERASE-RELATED-RELATED"/>
    <property type="match status" value="1"/>
</dbReference>
<evidence type="ECO:0000259" key="3">
    <source>
        <dbReference type="PROSITE" id="PS51186"/>
    </source>
</evidence>
<comment type="caution">
    <text evidence="4">The sequence shown here is derived from an EMBL/GenBank/DDBJ whole genome shotgun (WGS) entry which is preliminary data.</text>
</comment>